<dbReference type="Proteomes" id="UP000177208">
    <property type="component" value="Unassembled WGS sequence"/>
</dbReference>
<evidence type="ECO:0000313" key="1">
    <source>
        <dbReference type="EMBL" id="OGK16580.1"/>
    </source>
</evidence>
<protein>
    <submittedName>
        <fullName evidence="1">Uncharacterized protein</fullName>
    </submittedName>
</protein>
<accession>A0A1F7GCD0</accession>
<dbReference type="AlphaFoldDB" id="A0A1F7GCD0"/>
<organism evidence="1 2">
    <name type="scientific">Candidatus Roizmanbacteria bacterium RIFCSPHIGHO2_01_FULL_39_12c</name>
    <dbReference type="NCBI Taxonomy" id="1802031"/>
    <lineage>
        <taxon>Bacteria</taxon>
        <taxon>Candidatus Roizmaniibacteriota</taxon>
    </lineage>
</organism>
<evidence type="ECO:0000313" key="2">
    <source>
        <dbReference type="Proteomes" id="UP000177208"/>
    </source>
</evidence>
<reference evidence="1 2" key="1">
    <citation type="journal article" date="2016" name="Nat. Commun.">
        <title>Thousands of microbial genomes shed light on interconnected biogeochemical processes in an aquifer system.</title>
        <authorList>
            <person name="Anantharaman K."/>
            <person name="Brown C.T."/>
            <person name="Hug L.A."/>
            <person name="Sharon I."/>
            <person name="Castelle C.J."/>
            <person name="Probst A.J."/>
            <person name="Thomas B.C."/>
            <person name="Singh A."/>
            <person name="Wilkins M.J."/>
            <person name="Karaoz U."/>
            <person name="Brodie E.L."/>
            <person name="Williams K.H."/>
            <person name="Hubbard S.S."/>
            <person name="Banfield J.F."/>
        </authorList>
    </citation>
    <scope>NUCLEOTIDE SEQUENCE [LARGE SCALE GENOMIC DNA]</scope>
</reference>
<gene>
    <name evidence="1" type="ORF">A2774_03130</name>
</gene>
<name>A0A1F7GCD0_9BACT</name>
<proteinExistence type="predicted"/>
<comment type="caution">
    <text evidence="1">The sequence shown here is derived from an EMBL/GenBank/DDBJ whole genome shotgun (WGS) entry which is preliminary data.</text>
</comment>
<sequence length="155" mass="17122">MAERETKTLYHGTSLRFATQIVETPTGLITYIHPGKPNYSGSLTNNLLAAKIPAWGLTDFPDKPGLGYRKPVVMVYEIPVEELVDMGSIGGNNDANISGFVTTHDISVADLPDQFLEAVHSTREELQAQVDKGEIVFKRVPNEYFQGLEVLDRTS</sequence>
<dbReference type="EMBL" id="MFZG01000021">
    <property type="protein sequence ID" value="OGK16580.1"/>
    <property type="molecule type" value="Genomic_DNA"/>
</dbReference>